<dbReference type="PANTHER" id="PTHR21184:SF4">
    <property type="entry name" value="PROTEIN FAM151A"/>
    <property type="match status" value="1"/>
</dbReference>
<dbReference type="GO" id="GO:0016020">
    <property type="term" value="C:membrane"/>
    <property type="evidence" value="ECO:0007669"/>
    <property type="project" value="UniProtKB-SubCell"/>
</dbReference>
<organism evidence="9 10">
    <name type="scientific">Cyprinus carpio</name>
    <name type="common">Common carp</name>
    <dbReference type="NCBI Taxonomy" id="7962"/>
    <lineage>
        <taxon>Eukaryota</taxon>
        <taxon>Metazoa</taxon>
        <taxon>Chordata</taxon>
        <taxon>Craniata</taxon>
        <taxon>Vertebrata</taxon>
        <taxon>Euteleostomi</taxon>
        <taxon>Actinopterygii</taxon>
        <taxon>Neopterygii</taxon>
        <taxon>Teleostei</taxon>
        <taxon>Ostariophysi</taxon>
        <taxon>Cypriniformes</taxon>
        <taxon>Cyprinidae</taxon>
        <taxon>Cyprininae</taxon>
        <taxon>Cyprinus</taxon>
    </lineage>
</organism>
<evidence type="ECO:0000256" key="5">
    <source>
        <dbReference type="ARBA" id="ARBA00044104"/>
    </source>
</evidence>
<evidence type="ECO:0000313" key="9">
    <source>
        <dbReference type="Ensembl" id="ENSCCRP00015112401.1"/>
    </source>
</evidence>
<proteinExistence type="inferred from homology"/>
<keyword evidence="4 7" id="KW-0472">Membrane</keyword>
<evidence type="ECO:0000259" key="8">
    <source>
        <dbReference type="Pfam" id="PF10223"/>
    </source>
</evidence>
<keyword evidence="3 7" id="KW-1133">Transmembrane helix</keyword>
<evidence type="ECO:0000256" key="1">
    <source>
        <dbReference type="ARBA" id="ARBA00004167"/>
    </source>
</evidence>
<dbReference type="Ensembl" id="ENSCCRT00015115952.1">
    <property type="protein sequence ID" value="ENSCCRP00015112401.1"/>
    <property type="gene ID" value="ENSCCRG00015044517.1"/>
</dbReference>
<sequence>MEQKDEKNCNSEEEGERQGPKTFLGIFTREKFIILCVVIGLMALLLIIILTSVFLITQSDASVNMEMEPFPSDGDMLDFLLQIGEIQEKDGLYATWYHAANNKSEMNKALNSDVMILEADINVKGYNTANETNIAIMAHPPDIYSDNTLEEWLDAVLKSKKGIKLDFKSINAVELSLDLLRVKNQTGINRPVWINADILPGPNVPVFWPVINASEFFELIQLKFPDVTISPGWKVLYLSIFPNVTYTRSMVEEMYTIVRHLPQKITFPVHALMAKNGWPHLSWLLSQSPRFSLTLWQGKENPTVNDLLFIRDNSNPLRIYYDIYEPVLSQFKEAAKLRNRPRRFYPGGDIIDYFRPVNNDGLNIQWDTVTDKDDLLYLLKDSQGGMLVIPVISSEGQPNIPIIQGSKPELPLQDCLELILASKKSWGIYLRIKSQNQLNLTLELLRQAYDRDLLHHPTWVNMDIAHGTFYIQDYVTGEEFLRTIDQIFPYVTLAPGWPKEVLDEGYKPELVEDMVQLFQGAWQDVSLQLHAETLYRTVTGCRSLLHAQSRFSMTLEHRAEDRDLNTWTASLMAIRALNRQRSFYNMPNMYREHIANLPENQDHTALTKTLQNDS</sequence>
<evidence type="ECO:0000256" key="4">
    <source>
        <dbReference type="ARBA" id="ARBA00023136"/>
    </source>
</evidence>
<dbReference type="Proteomes" id="UP000694700">
    <property type="component" value="Unplaced"/>
</dbReference>
<dbReference type="Pfam" id="PF10223">
    <property type="entry name" value="Menorin_N"/>
    <property type="match status" value="2"/>
</dbReference>
<dbReference type="AlphaFoldDB" id="A0A8C2AYI6"/>
<evidence type="ECO:0000256" key="2">
    <source>
        <dbReference type="ARBA" id="ARBA00022692"/>
    </source>
</evidence>
<dbReference type="InterPro" id="IPR019356">
    <property type="entry name" value="Menorin_dom"/>
</dbReference>
<evidence type="ECO:0000256" key="6">
    <source>
        <dbReference type="ARBA" id="ARBA00044953"/>
    </source>
</evidence>
<comment type="subcellular location">
    <subcellularLocation>
        <location evidence="1">Membrane</location>
        <topology evidence="1">Single-pass membrane protein</topology>
    </subcellularLocation>
</comment>
<accession>A0A8C2AYI6</accession>
<dbReference type="GO" id="GO:0005615">
    <property type="term" value="C:extracellular space"/>
    <property type="evidence" value="ECO:0007669"/>
    <property type="project" value="TreeGrafter"/>
</dbReference>
<evidence type="ECO:0000313" key="10">
    <source>
        <dbReference type="Proteomes" id="UP000694700"/>
    </source>
</evidence>
<evidence type="ECO:0000256" key="7">
    <source>
        <dbReference type="SAM" id="Phobius"/>
    </source>
</evidence>
<name>A0A8C2AYI6_CYPCA</name>
<feature type="domain" description="Menorin-like" evidence="8">
    <location>
        <begin position="360"/>
        <end position="590"/>
    </location>
</feature>
<protein>
    <recommendedName>
        <fullName evidence="5">Protein FAM151A</fullName>
    </recommendedName>
</protein>
<evidence type="ECO:0000256" key="3">
    <source>
        <dbReference type="ARBA" id="ARBA00022989"/>
    </source>
</evidence>
<feature type="transmembrane region" description="Helical" evidence="7">
    <location>
        <begin position="32"/>
        <end position="56"/>
    </location>
</feature>
<dbReference type="PANTHER" id="PTHR21184">
    <property type="entry name" value="MENORIN (DENDRITIC BRANCHING PROTEIN)"/>
    <property type="match status" value="1"/>
</dbReference>
<feature type="domain" description="Menorin-like" evidence="8">
    <location>
        <begin position="90"/>
        <end position="327"/>
    </location>
</feature>
<comment type="similarity">
    <text evidence="6">Belongs to the menorin family.</text>
</comment>
<reference evidence="9" key="1">
    <citation type="submission" date="2025-08" db="UniProtKB">
        <authorList>
            <consortium name="Ensembl"/>
        </authorList>
    </citation>
    <scope>IDENTIFICATION</scope>
</reference>
<keyword evidence="2 7" id="KW-0812">Transmembrane</keyword>